<dbReference type="OrthoDB" id="6161818at2"/>
<accession>A0A368TZI3</accession>
<reference evidence="1 2" key="1">
    <citation type="submission" date="2018-07" db="EMBL/GenBank/DDBJ databases">
        <title>Halomonas montanilacus sp. nov., isolated from Lake Pengyan on Tibetan Plateau.</title>
        <authorList>
            <person name="Lu H."/>
            <person name="Xing P."/>
            <person name="Wu Q."/>
        </authorList>
    </citation>
    <scope>NUCLEOTIDE SEQUENCE [LARGE SCALE GENOMIC DNA]</scope>
    <source>
        <strain evidence="1 2">PYC7W</strain>
    </source>
</reference>
<protein>
    <submittedName>
        <fullName evidence="1">Uncharacterized protein</fullName>
    </submittedName>
</protein>
<name>A0A368TZI3_9GAMM</name>
<dbReference type="RefSeq" id="WP_114478509.1">
    <property type="nucleotide sequence ID" value="NZ_QPII01000004.1"/>
</dbReference>
<organism evidence="1 2">
    <name type="scientific">Billgrantia montanilacus</name>
    <dbReference type="NCBI Taxonomy" id="2282305"/>
    <lineage>
        <taxon>Bacteria</taxon>
        <taxon>Pseudomonadati</taxon>
        <taxon>Pseudomonadota</taxon>
        <taxon>Gammaproteobacteria</taxon>
        <taxon>Oceanospirillales</taxon>
        <taxon>Halomonadaceae</taxon>
        <taxon>Billgrantia</taxon>
    </lineage>
</organism>
<proteinExistence type="predicted"/>
<keyword evidence="2" id="KW-1185">Reference proteome</keyword>
<sequence length="163" mass="18347">MPETKTKIARLVLVLDELLTLAEAHEKTELARYRQLAFSFLTFDTSVSRLMASLGIQCEMRIEVLQRVFRQLGLTDLPTSSEKTEAAQPYFICSPEMANDVLAQAITDAEYSLRFHQHLREASIIPALYPALSVIIKQKQAEHTVLEGFMTSLSCLDLTKQAS</sequence>
<dbReference type="Proteomes" id="UP000252405">
    <property type="component" value="Unassembled WGS sequence"/>
</dbReference>
<evidence type="ECO:0000313" key="2">
    <source>
        <dbReference type="Proteomes" id="UP000252405"/>
    </source>
</evidence>
<gene>
    <name evidence="1" type="ORF">DU505_08225</name>
</gene>
<dbReference type="AlphaFoldDB" id="A0A368TZI3"/>
<comment type="caution">
    <text evidence="1">The sequence shown here is derived from an EMBL/GenBank/DDBJ whole genome shotgun (WGS) entry which is preliminary data.</text>
</comment>
<dbReference type="EMBL" id="QPII01000004">
    <property type="protein sequence ID" value="RCV90220.1"/>
    <property type="molecule type" value="Genomic_DNA"/>
</dbReference>
<evidence type="ECO:0000313" key="1">
    <source>
        <dbReference type="EMBL" id="RCV90220.1"/>
    </source>
</evidence>